<comment type="caution">
    <text evidence="5">The sequence shown here is derived from an EMBL/GenBank/DDBJ whole genome shotgun (WGS) entry which is preliminary data.</text>
</comment>
<accession>A0A2G2XYC8</accession>
<evidence type="ECO:0000256" key="3">
    <source>
        <dbReference type="SAM" id="SignalP"/>
    </source>
</evidence>
<evidence type="ECO:0000259" key="4">
    <source>
        <dbReference type="SMART" id="SM00043"/>
    </source>
</evidence>
<feature type="chain" id="PRO_5018619412" description="Cystatin domain-containing protein" evidence="3">
    <location>
        <begin position="23"/>
        <end position="132"/>
    </location>
</feature>
<dbReference type="Pfam" id="PF16845">
    <property type="entry name" value="SQAPI"/>
    <property type="match status" value="1"/>
</dbReference>
<reference evidence="5 6" key="2">
    <citation type="journal article" date="2017" name="Genome Biol.">
        <title>New reference genome sequences of hot pepper reveal the massive evolution of plant disease-resistance genes by retroduplication.</title>
        <authorList>
            <person name="Kim S."/>
            <person name="Park J."/>
            <person name="Yeom S.I."/>
            <person name="Kim Y.M."/>
            <person name="Seo E."/>
            <person name="Kim K.T."/>
            <person name="Kim M.S."/>
            <person name="Lee J.M."/>
            <person name="Cheong K."/>
            <person name="Shin H.S."/>
            <person name="Kim S.B."/>
            <person name="Han K."/>
            <person name="Lee J."/>
            <person name="Park M."/>
            <person name="Lee H.A."/>
            <person name="Lee H.Y."/>
            <person name="Lee Y."/>
            <person name="Oh S."/>
            <person name="Lee J.H."/>
            <person name="Choi E."/>
            <person name="Choi E."/>
            <person name="Lee S.E."/>
            <person name="Jeon J."/>
            <person name="Kim H."/>
            <person name="Choi G."/>
            <person name="Song H."/>
            <person name="Lee J."/>
            <person name="Lee S.C."/>
            <person name="Kwon J.K."/>
            <person name="Lee H.Y."/>
            <person name="Koo N."/>
            <person name="Hong Y."/>
            <person name="Kim R.W."/>
            <person name="Kang W.H."/>
            <person name="Huh J.H."/>
            <person name="Kang B.C."/>
            <person name="Yang T.J."/>
            <person name="Lee Y.H."/>
            <person name="Bennetzen J.L."/>
            <person name="Choi D."/>
        </authorList>
    </citation>
    <scope>NUCLEOTIDE SEQUENCE [LARGE SCALE GENOMIC DNA]</scope>
    <source>
        <strain evidence="6">cv. CM334</strain>
    </source>
</reference>
<dbReference type="STRING" id="4072.A0A2G2XYC8"/>
<dbReference type="CDD" id="cd00042">
    <property type="entry name" value="CY"/>
    <property type="match status" value="1"/>
</dbReference>
<dbReference type="SUPFAM" id="SSF54403">
    <property type="entry name" value="Cystatin/monellin"/>
    <property type="match status" value="1"/>
</dbReference>
<protein>
    <recommendedName>
        <fullName evidence="4">Cystatin domain-containing protein</fullName>
    </recommendedName>
</protein>
<dbReference type="EMBL" id="AYRZ02000073">
    <property type="protein sequence ID" value="PHT62514.1"/>
    <property type="molecule type" value="Genomic_DNA"/>
</dbReference>
<dbReference type="AlphaFoldDB" id="A0A2G2XYC8"/>
<dbReference type="Gene3D" id="3.10.450.10">
    <property type="match status" value="1"/>
</dbReference>
<evidence type="ECO:0000256" key="1">
    <source>
        <dbReference type="ARBA" id="ARBA00022690"/>
    </source>
</evidence>
<keyword evidence="1" id="KW-0646">Protease inhibitor</keyword>
<dbReference type="PANTHER" id="PTHR47364">
    <property type="entry name" value="CYSTEINE PROTEINASE INHIBITOR 5"/>
    <property type="match status" value="1"/>
</dbReference>
<dbReference type="InterPro" id="IPR046350">
    <property type="entry name" value="Cystatin_sf"/>
</dbReference>
<sequence length="132" mass="15104">MAIKFNPILVVIVTVLLHVSNARNIWKEAPQPIAGGWKTITNITDEVIEIGKFTVDEHNKEAHTFLEFQNVINGASQVVEGINYRLTITAMEENMSHLYLAKVWVKPEGTSKNLTYFEKCKEYNRMTVCTYN</sequence>
<dbReference type="PANTHER" id="PTHR47364:SF19">
    <property type="entry name" value="CYSTEINE PROTEINASE INHIBITOR 1-LIKE"/>
    <property type="match status" value="1"/>
</dbReference>
<evidence type="ECO:0000256" key="2">
    <source>
        <dbReference type="ARBA" id="ARBA00022704"/>
    </source>
</evidence>
<name>A0A2G2XYC8_CAPAN</name>
<keyword evidence="6" id="KW-1185">Reference proteome</keyword>
<organism evidence="5 6">
    <name type="scientific">Capsicum annuum</name>
    <name type="common">Capsicum pepper</name>
    <dbReference type="NCBI Taxonomy" id="4072"/>
    <lineage>
        <taxon>Eukaryota</taxon>
        <taxon>Viridiplantae</taxon>
        <taxon>Streptophyta</taxon>
        <taxon>Embryophyta</taxon>
        <taxon>Tracheophyta</taxon>
        <taxon>Spermatophyta</taxon>
        <taxon>Magnoliopsida</taxon>
        <taxon>eudicotyledons</taxon>
        <taxon>Gunneridae</taxon>
        <taxon>Pentapetalae</taxon>
        <taxon>asterids</taxon>
        <taxon>lamiids</taxon>
        <taxon>Solanales</taxon>
        <taxon>Solanaceae</taxon>
        <taxon>Solanoideae</taxon>
        <taxon>Capsiceae</taxon>
        <taxon>Capsicum</taxon>
    </lineage>
</organism>
<keyword evidence="3" id="KW-0732">Signal</keyword>
<dbReference type="SMR" id="A0A2G2XYC8"/>
<dbReference type="OMA" id="SNARNIW"/>
<evidence type="ECO:0000313" key="6">
    <source>
        <dbReference type="Proteomes" id="UP000222542"/>
    </source>
</evidence>
<evidence type="ECO:0000313" key="5">
    <source>
        <dbReference type="EMBL" id="PHT62514.1"/>
    </source>
</evidence>
<feature type="domain" description="Cystatin" evidence="4">
    <location>
        <begin position="32"/>
        <end position="117"/>
    </location>
</feature>
<dbReference type="GO" id="GO:0004869">
    <property type="term" value="F:cysteine-type endopeptidase inhibitor activity"/>
    <property type="evidence" value="ECO:0007669"/>
    <property type="project" value="UniProtKB-KW"/>
</dbReference>
<dbReference type="SMART" id="SM00043">
    <property type="entry name" value="CY"/>
    <property type="match status" value="1"/>
</dbReference>
<dbReference type="Proteomes" id="UP000222542">
    <property type="component" value="Unassembled WGS sequence"/>
</dbReference>
<proteinExistence type="predicted"/>
<feature type="signal peptide" evidence="3">
    <location>
        <begin position="1"/>
        <end position="22"/>
    </location>
</feature>
<dbReference type="Gramene" id="PHT62514">
    <property type="protein sequence ID" value="PHT62514"/>
    <property type="gene ID" value="T459_33635"/>
</dbReference>
<dbReference type="InterPro" id="IPR000010">
    <property type="entry name" value="Cystatin_dom"/>
</dbReference>
<gene>
    <name evidence="5" type="ORF">T459_33635</name>
</gene>
<keyword evidence="2" id="KW-0789">Thiol protease inhibitor</keyword>
<reference evidence="5 6" key="1">
    <citation type="journal article" date="2014" name="Nat. Genet.">
        <title>Genome sequence of the hot pepper provides insights into the evolution of pungency in Capsicum species.</title>
        <authorList>
            <person name="Kim S."/>
            <person name="Park M."/>
            <person name="Yeom S.I."/>
            <person name="Kim Y.M."/>
            <person name="Lee J.M."/>
            <person name="Lee H.A."/>
            <person name="Seo E."/>
            <person name="Choi J."/>
            <person name="Cheong K."/>
            <person name="Kim K.T."/>
            <person name="Jung K."/>
            <person name="Lee G.W."/>
            <person name="Oh S.K."/>
            <person name="Bae C."/>
            <person name="Kim S.B."/>
            <person name="Lee H.Y."/>
            <person name="Kim S.Y."/>
            <person name="Kim M.S."/>
            <person name="Kang B.C."/>
            <person name="Jo Y.D."/>
            <person name="Yang H.B."/>
            <person name="Jeong H.J."/>
            <person name="Kang W.H."/>
            <person name="Kwon J.K."/>
            <person name="Shin C."/>
            <person name="Lim J.Y."/>
            <person name="Park J.H."/>
            <person name="Huh J.H."/>
            <person name="Kim J.S."/>
            <person name="Kim B.D."/>
            <person name="Cohen O."/>
            <person name="Paran I."/>
            <person name="Suh M.C."/>
            <person name="Lee S.B."/>
            <person name="Kim Y.K."/>
            <person name="Shin Y."/>
            <person name="Noh S.J."/>
            <person name="Park J."/>
            <person name="Seo Y.S."/>
            <person name="Kwon S.Y."/>
            <person name="Kim H.A."/>
            <person name="Park J.M."/>
            <person name="Kim H.J."/>
            <person name="Choi S.B."/>
            <person name="Bosland P.W."/>
            <person name="Reeves G."/>
            <person name="Jo S.H."/>
            <person name="Lee B.W."/>
            <person name="Cho H.T."/>
            <person name="Choi H.S."/>
            <person name="Lee M.S."/>
            <person name="Yu Y."/>
            <person name="Do Choi Y."/>
            <person name="Park B.S."/>
            <person name="van Deynze A."/>
            <person name="Ashrafi H."/>
            <person name="Hill T."/>
            <person name="Kim W.T."/>
            <person name="Pai H.S."/>
            <person name="Ahn H.K."/>
            <person name="Yeam I."/>
            <person name="Giovannoni J.J."/>
            <person name="Rose J.K."/>
            <person name="Sorensen I."/>
            <person name="Lee S.J."/>
            <person name="Kim R.W."/>
            <person name="Choi I.Y."/>
            <person name="Choi B.S."/>
            <person name="Lim J.S."/>
            <person name="Lee Y.H."/>
            <person name="Choi D."/>
        </authorList>
    </citation>
    <scope>NUCLEOTIDE SEQUENCE [LARGE SCALE GENOMIC DNA]</scope>
    <source>
        <strain evidence="6">cv. CM334</strain>
    </source>
</reference>